<protein>
    <submittedName>
        <fullName evidence="2">Uncharacterized protein</fullName>
    </submittedName>
</protein>
<reference evidence="2" key="2">
    <citation type="submission" date="2013-10" db="EMBL/GenBank/DDBJ databases">
        <authorList>
            <person name="Aslett M."/>
        </authorList>
    </citation>
    <scope>NUCLEOTIDE SEQUENCE [LARGE SCALE GENOMIC DNA]</scope>
    <source>
        <strain evidence="2">Houghton</strain>
    </source>
</reference>
<feature type="region of interest" description="Disordered" evidence="1">
    <location>
        <begin position="70"/>
        <end position="144"/>
    </location>
</feature>
<organism evidence="2 3">
    <name type="scientific">Eimeria necatrix</name>
    <dbReference type="NCBI Taxonomy" id="51315"/>
    <lineage>
        <taxon>Eukaryota</taxon>
        <taxon>Sar</taxon>
        <taxon>Alveolata</taxon>
        <taxon>Apicomplexa</taxon>
        <taxon>Conoidasida</taxon>
        <taxon>Coccidia</taxon>
        <taxon>Eucoccidiorida</taxon>
        <taxon>Eimeriorina</taxon>
        <taxon>Eimeriidae</taxon>
        <taxon>Eimeria</taxon>
    </lineage>
</organism>
<evidence type="ECO:0000313" key="2">
    <source>
        <dbReference type="EMBL" id="CDJ64237.1"/>
    </source>
</evidence>
<dbReference type="AlphaFoldDB" id="U6MJ20"/>
<dbReference type="RefSeq" id="XP_013432704.1">
    <property type="nucleotide sequence ID" value="XM_013577250.1"/>
</dbReference>
<evidence type="ECO:0000313" key="3">
    <source>
        <dbReference type="Proteomes" id="UP000030754"/>
    </source>
</evidence>
<dbReference type="OrthoDB" id="331095at2759"/>
<dbReference type="GeneID" id="25476515"/>
<reference evidence="2" key="1">
    <citation type="submission" date="2013-10" db="EMBL/GenBank/DDBJ databases">
        <title>Genomic analysis of the causative agents of coccidiosis in chickens.</title>
        <authorList>
            <person name="Reid A.J."/>
            <person name="Blake D."/>
            <person name="Billington K."/>
            <person name="Browne H."/>
            <person name="Dunn M."/>
            <person name="Hung S."/>
            <person name="Kawahara F."/>
            <person name="Miranda-Saavedra D."/>
            <person name="Mourier T."/>
            <person name="Nagra H."/>
            <person name="Otto T.D."/>
            <person name="Rawlings N."/>
            <person name="Sanchez A."/>
            <person name="Sanders M."/>
            <person name="Subramaniam C."/>
            <person name="Tay Y."/>
            <person name="Dear P."/>
            <person name="Doerig C."/>
            <person name="Gruber A."/>
            <person name="Parkinson J."/>
            <person name="Shirley M."/>
            <person name="Wan K.L."/>
            <person name="Berriman M."/>
            <person name="Tomley F."/>
            <person name="Pain A."/>
        </authorList>
    </citation>
    <scope>NUCLEOTIDE SEQUENCE [LARGE SCALE GENOMIC DNA]</scope>
    <source>
        <strain evidence="2">Houghton</strain>
    </source>
</reference>
<gene>
    <name evidence="2" type="ORF">ENH_00063780</name>
</gene>
<sequence length="169" mass="18754">VKVVEQPYFVSRYRDNLLPLLLQPKVAAVFNVGPHKQQQQVPVAAPYLVTHTSHQSRPLLQHQLLQQQQQQQQQQLQQQLQQQQHGRPDYGRGSAPSYGERDPWAERSLLQQQQQDHSPWLDSQYGAAAGDLQQQDERNAAAAAAAAAADCLSPCASGCSPSSFFSCAN</sequence>
<feature type="non-terminal residue" evidence="2">
    <location>
        <position position="1"/>
    </location>
</feature>
<dbReference type="Proteomes" id="UP000030754">
    <property type="component" value="Unassembled WGS sequence"/>
</dbReference>
<evidence type="ECO:0000256" key="1">
    <source>
        <dbReference type="SAM" id="MobiDB-lite"/>
    </source>
</evidence>
<dbReference type="EMBL" id="HG722924">
    <property type="protein sequence ID" value="CDJ64237.1"/>
    <property type="molecule type" value="Genomic_DNA"/>
</dbReference>
<name>U6MJ20_9EIME</name>
<proteinExistence type="predicted"/>
<keyword evidence="3" id="KW-1185">Reference proteome</keyword>
<dbReference type="VEuPathDB" id="ToxoDB:ENH_00063780"/>
<accession>U6MJ20</accession>
<feature type="compositionally biased region" description="Low complexity" evidence="1">
    <location>
        <begin position="70"/>
        <end position="85"/>
    </location>
</feature>